<proteinExistence type="predicted"/>
<dbReference type="EMBL" id="JAODUO010000311">
    <property type="protein sequence ID" value="KAK2183478.1"/>
    <property type="molecule type" value="Genomic_DNA"/>
</dbReference>
<comment type="caution">
    <text evidence="1">The sequence shown here is derived from an EMBL/GenBank/DDBJ whole genome shotgun (WGS) entry which is preliminary data.</text>
</comment>
<dbReference type="Proteomes" id="UP001209878">
    <property type="component" value="Unassembled WGS sequence"/>
</dbReference>
<protein>
    <submittedName>
        <fullName evidence="1">Uncharacterized protein</fullName>
    </submittedName>
</protein>
<reference evidence="1" key="1">
    <citation type="journal article" date="2023" name="Mol. Biol. Evol.">
        <title>Third-Generation Sequencing Reveals the Adaptive Role of the Epigenome in Three Deep-Sea Polychaetes.</title>
        <authorList>
            <person name="Perez M."/>
            <person name="Aroh O."/>
            <person name="Sun Y."/>
            <person name="Lan Y."/>
            <person name="Juniper S.K."/>
            <person name="Young C.R."/>
            <person name="Angers B."/>
            <person name="Qian P.Y."/>
        </authorList>
    </citation>
    <scope>NUCLEOTIDE SEQUENCE</scope>
    <source>
        <strain evidence="1">R07B-5</strain>
    </source>
</reference>
<evidence type="ECO:0000313" key="1">
    <source>
        <dbReference type="EMBL" id="KAK2183478.1"/>
    </source>
</evidence>
<accession>A0AAD9L782</accession>
<dbReference type="AlphaFoldDB" id="A0AAD9L782"/>
<name>A0AAD9L782_RIDPI</name>
<sequence length="111" mass="12409">MQGWFASVRRTQAFLLRNPHKTVILPADYQELHTPCDVNTDTPWGLEPRLDSRTDMRSKPERALLPPQEILSVSGALRVVNDTDAPILVSDGEHICHARQISSLSPAKDPD</sequence>
<keyword evidence="2" id="KW-1185">Reference proteome</keyword>
<gene>
    <name evidence="1" type="ORF">NP493_312g10047</name>
</gene>
<organism evidence="1 2">
    <name type="scientific">Ridgeia piscesae</name>
    <name type="common">Tubeworm</name>
    <dbReference type="NCBI Taxonomy" id="27915"/>
    <lineage>
        <taxon>Eukaryota</taxon>
        <taxon>Metazoa</taxon>
        <taxon>Spiralia</taxon>
        <taxon>Lophotrochozoa</taxon>
        <taxon>Annelida</taxon>
        <taxon>Polychaeta</taxon>
        <taxon>Sedentaria</taxon>
        <taxon>Canalipalpata</taxon>
        <taxon>Sabellida</taxon>
        <taxon>Siboglinidae</taxon>
        <taxon>Ridgeia</taxon>
    </lineage>
</organism>
<evidence type="ECO:0000313" key="2">
    <source>
        <dbReference type="Proteomes" id="UP001209878"/>
    </source>
</evidence>